<dbReference type="PaxDb" id="2903-EOD33117"/>
<dbReference type="RefSeq" id="XP_005785546.1">
    <property type="nucleotide sequence ID" value="XM_005785489.1"/>
</dbReference>
<dbReference type="AlphaFoldDB" id="A0A0D3KBI2"/>
<dbReference type="EnsemblProtists" id="EOD33117">
    <property type="protein sequence ID" value="EOD33117"/>
    <property type="gene ID" value="EMIHUDRAFT_98824"/>
</dbReference>
<reference evidence="3" key="1">
    <citation type="journal article" date="2013" name="Nature">
        <title>Pan genome of the phytoplankton Emiliania underpins its global distribution.</title>
        <authorList>
            <person name="Read B.A."/>
            <person name="Kegel J."/>
            <person name="Klute M.J."/>
            <person name="Kuo A."/>
            <person name="Lefebvre S.C."/>
            <person name="Maumus F."/>
            <person name="Mayer C."/>
            <person name="Miller J."/>
            <person name="Monier A."/>
            <person name="Salamov A."/>
            <person name="Young J."/>
            <person name="Aguilar M."/>
            <person name="Claverie J.M."/>
            <person name="Frickenhaus S."/>
            <person name="Gonzalez K."/>
            <person name="Herman E.K."/>
            <person name="Lin Y.C."/>
            <person name="Napier J."/>
            <person name="Ogata H."/>
            <person name="Sarno A.F."/>
            <person name="Shmutz J."/>
            <person name="Schroeder D."/>
            <person name="de Vargas C."/>
            <person name="Verret F."/>
            <person name="von Dassow P."/>
            <person name="Valentin K."/>
            <person name="Van de Peer Y."/>
            <person name="Wheeler G."/>
            <person name="Dacks J.B."/>
            <person name="Delwiche C.F."/>
            <person name="Dyhrman S.T."/>
            <person name="Glockner G."/>
            <person name="John U."/>
            <person name="Richards T."/>
            <person name="Worden A.Z."/>
            <person name="Zhang X."/>
            <person name="Grigoriev I.V."/>
            <person name="Allen A.E."/>
            <person name="Bidle K."/>
            <person name="Borodovsky M."/>
            <person name="Bowler C."/>
            <person name="Brownlee C."/>
            <person name="Cock J.M."/>
            <person name="Elias M."/>
            <person name="Gladyshev V.N."/>
            <person name="Groth M."/>
            <person name="Guda C."/>
            <person name="Hadaegh A."/>
            <person name="Iglesias-Rodriguez M.D."/>
            <person name="Jenkins J."/>
            <person name="Jones B.M."/>
            <person name="Lawson T."/>
            <person name="Leese F."/>
            <person name="Lindquist E."/>
            <person name="Lobanov A."/>
            <person name="Lomsadze A."/>
            <person name="Malik S.B."/>
            <person name="Marsh M.E."/>
            <person name="Mackinder L."/>
            <person name="Mock T."/>
            <person name="Mueller-Roeber B."/>
            <person name="Pagarete A."/>
            <person name="Parker M."/>
            <person name="Probert I."/>
            <person name="Quesneville H."/>
            <person name="Raines C."/>
            <person name="Rensing S.A."/>
            <person name="Riano-Pachon D.M."/>
            <person name="Richier S."/>
            <person name="Rokitta S."/>
            <person name="Shiraiwa Y."/>
            <person name="Soanes D.M."/>
            <person name="van der Giezen M."/>
            <person name="Wahlund T.M."/>
            <person name="Williams B."/>
            <person name="Wilson W."/>
            <person name="Wolfe G."/>
            <person name="Wurch L.L."/>
        </authorList>
    </citation>
    <scope>NUCLEOTIDE SEQUENCE</scope>
</reference>
<feature type="compositionally biased region" description="Basic and acidic residues" evidence="1">
    <location>
        <begin position="81"/>
        <end position="97"/>
    </location>
</feature>
<dbReference type="KEGG" id="ehx:EMIHUDRAFT_98824"/>
<reference evidence="2" key="2">
    <citation type="submission" date="2024-10" db="UniProtKB">
        <authorList>
            <consortium name="EnsemblProtists"/>
        </authorList>
    </citation>
    <scope>IDENTIFICATION</scope>
</reference>
<dbReference type="GeneID" id="17278388"/>
<keyword evidence="3" id="KW-1185">Reference proteome</keyword>
<evidence type="ECO:0000313" key="2">
    <source>
        <dbReference type="EnsemblProtists" id="EOD33117"/>
    </source>
</evidence>
<feature type="compositionally biased region" description="Polar residues" evidence="1">
    <location>
        <begin position="1"/>
        <end position="10"/>
    </location>
</feature>
<accession>A0A0D3KBI2</accession>
<feature type="compositionally biased region" description="Low complexity" evidence="1">
    <location>
        <begin position="71"/>
        <end position="80"/>
    </location>
</feature>
<dbReference type="Proteomes" id="UP000013827">
    <property type="component" value="Unassembled WGS sequence"/>
</dbReference>
<feature type="region of interest" description="Disordered" evidence="1">
    <location>
        <begin position="65"/>
        <end position="97"/>
    </location>
</feature>
<feature type="region of interest" description="Disordered" evidence="1">
    <location>
        <begin position="1"/>
        <end position="52"/>
    </location>
</feature>
<dbReference type="HOGENOM" id="CLU_106937_0_0_1"/>
<proteinExistence type="predicted"/>
<organism evidence="2 3">
    <name type="scientific">Emiliania huxleyi (strain CCMP1516)</name>
    <dbReference type="NCBI Taxonomy" id="280463"/>
    <lineage>
        <taxon>Eukaryota</taxon>
        <taxon>Haptista</taxon>
        <taxon>Haptophyta</taxon>
        <taxon>Prymnesiophyceae</taxon>
        <taxon>Isochrysidales</taxon>
        <taxon>Noelaerhabdaceae</taxon>
        <taxon>Emiliania</taxon>
    </lineage>
</organism>
<evidence type="ECO:0000313" key="3">
    <source>
        <dbReference type="Proteomes" id="UP000013827"/>
    </source>
</evidence>
<feature type="compositionally biased region" description="Low complexity" evidence="1">
    <location>
        <begin position="183"/>
        <end position="194"/>
    </location>
</feature>
<sequence length="202" mass="21320">MQAGGSQAGPSSREEPAGRPSGKKASVPMEEELRGRSWATPPDRVSGRKRDGAELARCSGFWSAEGERAEAAASGSAAGERPSKSPRRDGETALVHPRAELDDLQRGLVRQFVSTIDANEESIVITNPRAQGNPIVWVTRPWQDMCGFTYGEAVGRNPRLTQGARSDPAVVSAISGALKQAHSTPTRAASRLAAPPRPAASA</sequence>
<evidence type="ECO:0008006" key="4">
    <source>
        <dbReference type="Google" id="ProtNLM"/>
    </source>
</evidence>
<name>A0A0D3KBI2_EMIH1</name>
<evidence type="ECO:0000256" key="1">
    <source>
        <dbReference type="SAM" id="MobiDB-lite"/>
    </source>
</evidence>
<dbReference type="Gene3D" id="3.30.450.20">
    <property type="entry name" value="PAS domain"/>
    <property type="match status" value="1"/>
</dbReference>
<protein>
    <recommendedName>
        <fullName evidence="4">PAS domain-containing protein</fullName>
    </recommendedName>
</protein>
<feature type="region of interest" description="Disordered" evidence="1">
    <location>
        <begin position="178"/>
        <end position="202"/>
    </location>
</feature>